<evidence type="ECO:0000313" key="3">
    <source>
        <dbReference type="Proteomes" id="UP000030765"/>
    </source>
</evidence>
<reference evidence="1 3" key="1">
    <citation type="journal article" date="2014" name="BMC Genomics">
        <title>Genome sequence of Anopheles sinensis provides insight into genetics basis of mosquito competence for malaria parasites.</title>
        <authorList>
            <person name="Zhou D."/>
            <person name="Zhang D."/>
            <person name="Ding G."/>
            <person name="Shi L."/>
            <person name="Hou Q."/>
            <person name="Ye Y."/>
            <person name="Xu Y."/>
            <person name="Zhou H."/>
            <person name="Xiong C."/>
            <person name="Li S."/>
            <person name="Yu J."/>
            <person name="Hong S."/>
            <person name="Yu X."/>
            <person name="Zou P."/>
            <person name="Chen C."/>
            <person name="Chang X."/>
            <person name="Wang W."/>
            <person name="Lv Y."/>
            <person name="Sun Y."/>
            <person name="Ma L."/>
            <person name="Shen B."/>
            <person name="Zhu C."/>
        </authorList>
    </citation>
    <scope>NUCLEOTIDE SEQUENCE [LARGE SCALE GENOMIC DNA]</scope>
</reference>
<dbReference type="Proteomes" id="UP000030765">
    <property type="component" value="Unassembled WGS sequence"/>
</dbReference>
<reference evidence="2" key="2">
    <citation type="submission" date="2020-05" db="UniProtKB">
        <authorList>
            <consortium name="EnsemblMetazoa"/>
        </authorList>
    </citation>
    <scope>IDENTIFICATION</scope>
</reference>
<organism evidence="1">
    <name type="scientific">Anopheles sinensis</name>
    <name type="common">Mosquito</name>
    <dbReference type="NCBI Taxonomy" id="74873"/>
    <lineage>
        <taxon>Eukaryota</taxon>
        <taxon>Metazoa</taxon>
        <taxon>Ecdysozoa</taxon>
        <taxon>Arthropoda</taxon>
        <taxon>Hexapoda</taxon>
        <taxon>Insecta</taxon>
        <taxon>Pterygota</taxon>
        <taxon>Neoptera</taxon>
        <taxon>Endopterygota</taxon>
        <taxon>Diptera</taxon>
        <taxon>Nematocera</taxon>
        <taxon>Culicoidea</taxon>
        <taxon>Culicidae</taxon>
        <taxon>Anophelinae</taxon>
        <taxon>Anopheles</taxon>
    </lineage>
</organism>
<evidence type="ECO:0000313" key="1">
    <source>
        <dbReference type="EMBL" id="KFB42393.1"/>
    </source>
</evidence>
<accession>A0A084VWP9</accession>
<dbReference type="VEuPathDB" id="VectorBase:ASIC010087"/>
<gene>
    <name evidence="1" type="ORF">ZHAS_00010087</name>
</gene>
<proteinExistence type="predicted"/>
<dbReference type="EMBL" id="ATLV01017695">
    <property type="status" value="NOT_ANNOTATED_CDS"/>
    <property type="molecule type" value="Genomic_DNA"/>
</dbReference>
<evidence type="ECO:0000313" key="2">
    <source>
        <dbReference type="EnsemblMetazoa" id="ASIC010087-PA"/>
    </source>
</evidence>
<dbReference type="EnsemblMetazoa" id="ASIC010087-RA">
    <property type="protein sequence ID" value="ASIC010087-PA"/>
    <property type="gene ID" value="ASIC010087"/>
</dbReference>
<dbReference type="EMBL" id="KE525181">
    <property type="protein sequence ID" value="KFB42393.1"/>
    <property type="molecule type" value="Genomic_DNA"/>
</dbReference>
<protein>
    <submittedName>
        <fullName evidence="1 2">Uncharacterized protein</fullName>
    </submittedName>
</protein>
<keyword evidence="3" id="KW-1185">Reference proteome</keyword>
<name>A0A084VWP9_ANOSI</name>
<sequence>MHKKGRWRGQDHDDWILGWGEIEPAKASEPSFSEPFAAFERKGLRECRFRSNEPKRAGERKTLIVIRSMFDSARVKQTPNEGESLHSVVSSWWKCIRTVVRSVGGYIVFRKLPIDLYRQNQAVQAARNQREAFSK</sequence>
<dbReference type="AlphaFoldDB" id="A0A084VWP9"/>